<keyword evidence="1" id="KW-0812">Transmembrane</keyword>
<feature type="transmembrane region" description="Helical" evidence="1">
    <location>
        <begin position="161"/>
        <end position="179"/>
    </location>
</feature>
<feature type="transmembrane region" description="Helical" evidence="1">
    <location>
        <begin position="43"/>
        <end position="63"/>
    </location>
</feature>
<evidence type="ECO:0000313" key="3">
    <source>
        <dbReference type="Proteomes" id="UP000272238"/>
    </source>
</evidence>
<dbReference type="AlphaFoldDB" id="A0A494YTJ0"/>
<accession>A0A494YTJ0</accession>
<organism evidence="2 3">
    <name type="scientific">Ureibacillus endophyticus</name>
    <dbReference type="NCBI Taxonomy" id="1978490"/>
    <lineage>
        <taxon>Bacteria</taxon>
        <taxon>Bacillati</taxon>
        <taxon>Bacillota</taxon>
        <taxon>Bacilli</taxon>
        <taxon>Bacillales</taxon>
        <taxon>Caryophanaceae</taxon>
        <taxon>Ureibacillus</taxon>
    </lineage>
</organism>
<keyword evidence="1" id="KW-0472">Membrane</keyword>
<dbReference type="EMBL" id="RBZN01000063">
    <property type="protein sequence ID" value="RKQ13451.1"/>
    <property type="molecule type" value="Genomic_DNA"/>
</dbReference>
<keyword evidence="3" id="KW-1185">Reference proteome</keyword>
<protein>
    <submittedName>
        <fullName evidence="2">Uncharacterized protein</fullName>
    </submittedName>
</protein>
<dbReference type="RefSeq" id="WP_121215814.1">
    <property type="nucleotide sequence ID" value="NZ_RBZN01000063.1"/>
</dbReference>
<comment type="caution">
    <text evidence="2">The sequence shown here is derived from an EMBL/GenBank/DDBJ whole genome shotgun (WGS) entry which is preliminary data.</text>
</comment>
<feature type="transmembrane region" description="Helical" evidence="1">
    <location>
        <begin position="130"/>
        <end position="152"/>
    </location>
</feature>
<name>A0A494YTJ0_9BACL</name>
<reference evidence="2 3" key="1">
    <citation type="journal article" date="2016" name="Antonie Van Leeuwenhoek">
        <title>Lysinibacillus endophyticus sp. nov., an indole-3-acetic acid producing endophytic bacterium isolated from corn root (Zea mays cv. Xinken-5).</title>
        <authorList>
            <person name="Yu J."/>
            <person name="Guan X."/>
            <person name="Liu C."/>
            <person name="Xiang W."/>
            <person name="Yu Z."/>
            <person name="Liu X."/>
            <person name="Wang G."/>
        </authorList>
    </citation>
    <scope>NUCLEOTIDE SEQUENCE [LARGE SCALE GENOMIC DNA]</scope>
    <source>
        <strain evidence="2 3">DSM 100506</strain>
    </source>
</reference>
<dbReference type="OrthoDB" id="2454059at2"/>
<sequence length="189" mass="20574">MFFKRSKIEVVPVSEYTDYSERFAEFEKMREVDRKQYATRKTVAIASTVTATASVGLVTYNQLSSNMSATIPVYETVSTFSSANTAPVALSDAYTPLQVTATTVMPEPTGIIADASLTALATVLDPIIDIMIALSFPLASVIMIGAGFFFMLGQSERAWDIIFKCGLGYLFIQLAPLLLEILKTVGNTI</sequence>
<evidence type="ECO:0000256" key="1">
    <source>
        <dbReference type="SAM" id="Phobius"/>
    </source>
</evidence>
<gene>
    <name evidence="2" type="ORF">D8M03_16080</name>
</gene>
<keyword evidence="1" id="KW-1133">Transmembrane helix</keyword>
<evidence type="ECO:0000313" key="2">
    <source>
        <dbReference type="EMBL" id="RKQ13451.1"/>
    </source>
</evidence>
<dbReference type="Proteomes" id="UP000272238">
    <property type="component" value="Unassembled WGS sequence"/>
</dbReference>
<proteinExistence type="predicted"/>